<evidence type="ECO:0000313" key="2">
    <source>
        <dbReference type="EMBL" id="OGF31695.1"/>
    </source>
</evidence>
<dbReference type="Proteomes" id="UP000179001">
    <property type="component" value="Unassembled WGS sequence"/>
</dbReference>
<dbReference type="InterPro" id="IPR007712">
    <property type="entry name" value="RelE/ParE_toxin"/>
</dbReference>
<dbReference type="InterPro" id="IPR035093">
    <property type="entry name" value="RelE/ParE_toxin_dom_sf"/>
</dbReference>
<sequence>MSFQLFYTQQSRKDLAGFDKKQVIQILNKLEFFINQRSPLKYAKPLTGPLKGLFRFRIGDFRAIFHKNTNNKITILTILTIKQRKDLY</sequence>
<dbReference type="STRING" id="1798002.A2478_04375"/>
<accession>A0A1F5SYA1</accession>
<protein>
    <recommendedName>
        <fullName evidence="4">Addiction module toxin RelE</fullName>
    </recommendedName>
</protein>
<evidence type="ECO:0000313" key="3">
    <source>
        <dbReference type="Proteomes" id="UP000179001"/>
    </source>
</evidence>
<name>A0A1F5SYA1_9BACT</name>
<proteinExistence type="predicted"/>
<dbReference type="EMBL" id="MFGJ01000007">
    <property type="protein sequence ID" value="OGF31695.1"/>
    <property type="molecule type" value="Genomic_DNA"/>
</dbReference>
<gene>
    <name evidence="2" type="ORF">A2478_04375</name>
</gene>
<dbReference type="AlphaFoldDB" id="A0A1F5SYA1"/>
<comment type="caution">
    <text evidence="2">The sequence shown here is derived from an EMBL/GenBank/DDBJ whole genome shotgun (WGS) entry which is preliminary data.</text>
</comment>
<dbReference type="SUPFAM" id="SSF143011">
    <property type="entry name" value="RelE-like"/>
    <property type="match status" value="1"/>
</dbReference>
<organism evidence="2 3">
    <name type="scientific">Candidatus Falkowbacteria bacterium RIFOXYC2_FULL_36_12</name>
    <dbReference type="NCBI Taxonomy" id="1798002"/>
    <lineage>
        <taxon>Bacteria</taxon>
        <taxon>Candidatus Falkowiibacteriota</taxon>
    </lineage>
</organism>
<evidence type="ECO:0008006" key="4">
    <source>
        <dbReference type="Google" id="ProtNLM"/>
    </source>
</evidence>
<reference evidence="2 3" key="1">
    <citation type="journal article" date="2016" name="Nat. Commun.">
        <title>Thousands of microbial genomes shed light on interconnected biogeochemical processes in an aquifer system.</title>
        <authorList>
            <person name="Anantharaman K."/>
            <person name="Brown C.T."/>
            <person name="Hug L.A."/>
            <person name="Sharon I."/>
            <person name="Castelle C.J."/>
            <person name="Probst A.J."/>
            <person name="Thomas B.C."/>
            <person name="Singh A."/>
            <person name="Wilkins M.J."/>
            <person name="Karaoz U."/>
            <person name="Brodie E.L."/>
            <person name="Williams K.H."/>
            <person name="Hubbard S.S."/>
            <person name="Banfield J.F."/>
        </authorList>
    </citation>
    <scope>NUCLEOTIDE SEQUENCE [LARGE SCALE GENOMIC DNA]</scope>
</reference>
<dbReference type="Pfam" id="PF05016">
    <property type="entry name" value="ParE_toxin"/>
    <property type="match status" value="1"/>
</dbReference>
<dbReference type="Gene3D" id="3.30.2310.20">
    <property type="entry name" value="RelE-like"/>
    <property type="match status" value="1"/>
</dbReference>
<evidence type="ECO:0000256" key="1">
    <source>
        <dbReference type="ARBA" id="ARBA00022649"/>
    </source>
</evidence>
<keyword evidence="1" id="KW-1277">Toxin-antitoxin system</keyword>